<dbReference type="Pfam" id="PF17917">
    <property type="entry name" value="RT_RNaseH"/>
    <property type="match status" value="1"/>
</dbReference>
<evidence type="ECO:0000256" key="1">
    <source>
        <dbReference type="ARBA" id="ARBA00022679"/>
    </source>
</evidence>
<dbReference type="Gene3D" id="2.30.30.140">
    <property type="match status" value="1"/>
</dbReference>
<dbReference type="PANTHER" id="PTHR37984:SF7">
    <property type="entry name" value="INTEGRASE CATALYTIC DOMAIN-CONTAINING PROTEIN"/>
    <property type="match status" value="1"/>
</dbReference>
<dbReference type="Pfam" id="PF00665">
    <property type="entry name" value="rve"/>
    <property type="match status" value="1"/>
</dbReference>
<dbReference type="PROSITE" id="PS50878">
    <property type="entry name" value="RT_POL"/>
    <property type="match status" value="1"/>
</dbReference>
<dbReference type="OrthoDB" id="2286242at2759"/>
<dbReference type="AlphaFoldDB" id="A0A6S7K5K3"/>
<evidence type="ECO:0000313" key="7">
    <source>
        <dbReference type="EMBL" id="CAB4037914.1"/>
    </source>
</evidence>
<dbReference type="InterPro" id="IPR043502">
    <property type="entry name" value="DNA/RNA_pol_sf"/>
</dbReference>
<dbReference type="InterPro" id="IPR041373">
    <property type="entry name" value="RT_RNaseH"/>
</dbReference>
<dbReference type="GO" id="GO:0004519">
    <property type="term" value="F:endonuclease activity"/>
    <property type="evidence" value="ECO:0007669"/>
    <property type="project" value="UniProtKB-KW"/>
</dbReference>
<dbReference type="InterPro" id="IPR043128">
    <property type="entry name" value="Rev_trsase/Diguanyl_cyclase"/>
</dbReference>
<proteinExistence type="predicted"/>
<dbReference type="FunFam" id="3.10.20.370:FF:000001">
    <property type="entry name" value="Retrovirus-related Pol polyprotein from transposon 17.6-like protein"/>
    <property type="match status" value="1"/>
</dbReference>
<dbReference type="GO" id="GO:0003964">
    <property type="term" value="F:RNA-directed DNA polymerase activity"/>
    <property type="evidence" value="ECO:0007669"/>
    <property type="project" value="UniProtKB-KW"/>
</dbReference>
<keyword evidence="8" id="KW-1185">Reference proteome</keyword>
<reference evidence="7" key="1">
    <citation type="submission" date="2020-04" db="EMBL/GenBank/DDBJ databases">
        <authorList>
            <person name="Alioto T."/>
            <person name="Alioto T."/>
            <person name="Gomez Garrido J."/>
        </authorList>
    </citation>
    <scope>NUCLEOTIDE SEQUENCE</scope>
    <source>
        <strain evidence="7">A484AB</strain>
    </source>
</reference>
<dbReference type="Gene3D" id="1.10.340.70">
    <property type="match status" value="1"/>
</dbReference>
<evidence type="ECO:0000256" key="6">
    <source>
        <dbReference type="ARBA" id="ARBA00022918"/>
    </source>
</evidence>
<dbReference type="Pfam" id="PF17921">
    <property type="entry name" value="Integrase_H2C2"/>
    <property type="match status" value="1"/>
</dbReference>
<protein>
    <submittedName>
        <fullName evidence="7">Retrotransposon-like family member retr-1</fullName>
    </submittedName>
</protein>
<gene>
    <name evidence="7" type="ORF">PACLA_8A010185</name>
</gene>
<evidence type="ECO:0000313" key="8">
    <source>
        <dbReference type="Proteomes" id="UP001152795"/>
    </source>
</evidence>
<name>A0A6S7K5K3_PARCT</name>
<keyword evidence="6" id="KW-0695">RNA-directed DNA polymerase</keyword>
<keyword evidence="5" id="KW-0378">Hydrolase</keyword>
<dbReference type="GO" id="GO:0003676">
    <property type="term" value="F:nucleic acid binding"/>
    <property type="evidence" value="ECO:0007669"/>
    <property type="project" value="InterPro"/>
</dbReference>
<evidence type="ECO:0000256" key="2">
    <source>
        <dbReference type="ARBA" id="ARBA00022695"/>
    </source>
</evidence>
<dbReference type="FunFam" id="3.30.70.270:FF:000026">
    <property type="entry name" value="Transposon Ty3-G Gag-Pol polyprotein"/>
    <property type="match status" value="1"/>
</dbReference>
<dbReference type="Pfam" id="PF00078">
    <property type="entry name" value="RVT_1"/>
    <property type="match status" value="1"/>
</dbReference>
<dbReference type="Proteomes" id="UP001152795">
    <property type="component" value="Unassembled WGS sequence"/>
</dbReference>
<sequence>MHQHFDNLEGVETDIDDILIHGTTEEEHDRRLESVLERCEKINLTLNKEKCEFKSREITYVGHKLTENGVKPDEAKVKAINEMEAPTDKKGVERLLGTVNYLGKLIPNLATLTKPIRSLLKKEIEFQWSFEQQKAFQDIKDTLAKDEDPVLKFPDVSKPVTISCDASPTGLGAVLLQDGYPVAYASRSLTETESRYAQIEKELLAVQFSLDRFHQYVYGKEVIVESDHKPLEMIAKKSLALAPPRLQRLLLRIQKYSYTIVYKSAKEMALPDMLSRAPLLETDEEMEKENNLHVHLVSSTLPASEFKLQEIREATKSDEELRTLLNIIQNGWPDQRESVPLSVLPYWNIRDELSVIDGIILKGDRIVVPLAMRKEMLQRIHHGHMGIEKSKRRARDALYWPLMSKQTAEMVSKCTVCLEHRKENTKEPMIPFRVPTIPWGVVATDLFSLDNSDYLLIVDYLSRYFEVVKLPDTKSSTVITYTKSIFSRHGIPAEVVSDNGPQYSSREFQAFAESWEFKHTTVSPLNPQANGLAERTVQTIKDLLVKSKKDQRDPYLSLLEYRNTPIDDVGSPAQLLMNRRLRSRIPQTISQLKPRVPDPVEVKKKLNLKQQKQKFYYDRHSKSLTKLHEGDRIRVRMKGSWKPGVVTREEQTPRSYRVQTDDGGEYRRNRRMVLKSVEPDPVAEDMFSDEIPSTRIRSIPSPENVEALVIPDETQSQSSRIPEIIPPSTEVRTTSRGRIIKRPSIFNDFIMK</sequence>
<dbReference type="Gene3D" id="3.30.70.270">
    <property type="match status" value="2"/>
</dbReference>
<keyword evidence="4" id="KW-0255">Endonuclease</keyword>
<dbReference type="InterPro" id="IPR041588">
    <property type="entry name" value="Integrase_H2C2"/>
</dbReference>
<dbReference type="GO" id="GO:0016787">
    <property type="term" value="F:hydrolase activity"/>
    <property type="evidence" value="ECO:0007669"/>
    <property type="project" value="UniProtKB-KW"/>
</dbReference>
<comment type="caution">
    <text evidence="7">The sequence shown here is derived from an EMBL/GenBank/DDBJ whole genome shotgun (WGS) entry which is preliminary data.</text>
</comment>
<dbReference type="FunFam" id="1.10.340.70:FF:000003">
    <property type="entry name" value="Protein CBG25708"/>
    <property type="match status" value="1"/>
</dbReference>
<dbReference type="SUPFAM" id="SSF53098">
    <property type="entry name" value="Ribonuclease H-like"/>
    <property type="match status" value="1"/>
</dbReference>
<dbReference type="InterPro" id="IPR001584">
    <property type="entry name" value="Integrase_cat-core"/>
</dbReference>
<dbReference type="FunFam" id="3.30.70.270:FF:000003">
    <property type="entry name" value="Transposon Ty3-G Gag-Pol polyprotein"/>
    <property type="match status" value="1"/>
</dbReference>
<dbReference type="Gene3D" id="3.30.420.10">
    <property type="entry name" value="Ribonuclease H-like superfamily/Ribonuclease H"/>
    <property type="match status" value="1"/>
</dbReference>
<keyword evidence="3" id="KW-0540">Nuclease</keyword>
<dbReference type="Gene3D" id="3.10.20.370">
    <property type="match status" value="1"/>
</dbReference>
<dbReference type="PANTHER" id="PTHR37984">
    <property type="entry name" value="PROTEIN CBG26694"/>
    <property type="match status" value="1"/>
</dbReference>
<dbReference type="GO" id="GO:0015074">
    <property type="term" value="P:DNA integration"/>
    <property type="evidence" value="ECO:0007669"/>
    <property type="project" value="InterPro"/>
</dbReference>
<organism evidence="7 8">
    <name type="scientific">Paramuricea clavata</name>
    <name type="common">Red gorgonian</name>
    <name type="synonym">Violescent sea-whip</name>
    <dbReference type="NCBI Taxonomy" id="317549"/>
    <lineage>
        <taxon>Eukaryota</taxon>
        <taxon>Metazoa</taxon>
        <taxon>Cnidaria</taxon>
        <taxon>Anthozoa</taxon>
        <taxon>Octocorallia</taxon>
        <taxon>Malacalcyonacea</taxon>
        <taxon>Plexauridae</taxon>
        <taxon>Paramuricea</taxon>
    </lineage>
</organism>
<dbReference type="InterPro" id="IPR050951">
    <property type="entry name" value="Retrovirus_Pol_polyprotein"/>
</dbReference>
<evidence type="ECO:0000256" key="4">
    <source>
        <dbReference type="ARBA" id="ARBA00022759"/>
    </source>
</evidence>
<dbReference type="SUPFAM" id="SSF56672">
    <property type="entry name" value="DNA/RNA polymerases"/>
    <property type="match status" value="1"/>
</dbReference>
<evidence type="ECO:0000256" key="3">
    <source>
        <dbReference type="ARBA" id="ARBA00022722"/>
    </source>
</evidence>
<dbReference type="InterPro" id="IPR012337">
    <property type="entry name" value="RNaseH-like_sf"/>
</dbReference>
<dbReference type="PROSITE" id="PS50994">
    <property type="entry name" value="INTEGRASE"/>
    <property type="match status" value="1"/>
</dbReference>
<keyword evidence="1" id="KW-0808">Transferase</keyword>
<dbReference type="InterPro" id="IPR036397">
    <property type="entry name" value="RNaseH_sf"/>
</dbReference>
<dbReference type="InterPro" id="IPR000477">
    <property type="entry name" value="RT_dom"/>
</dbReference>
<accession>A0A6S7K5K3</accession>
<dbReference type="CDD" id="cd09274">
    <property type="entry name" value="RNase_HI_RT_Ty3"/>
    <property type="match status" value="1"/>
</dbReference>
<evidence type="ECO:0000256" key="5">
    <source>
        <dbReference type="ARBA" id="ARBA00022801"/>
    </source>
</evidence>
<dbReference type="EMBL" id="CACRXK020023603">
    <property type="protein sequence ID" value="CAB4037914.1"/>
    <property type="molecule type" value="Genomic_DNA"/>
</dbReference>
<dbReference type="FunFam" id="3.30.420.10:FF:000063">
    <property type="entry name" value="Retrovirus-related Pol polyprotein from transposon 297-like Protein"/>
    <property type="match status" value="1"/>
</dbReference>
<keyword evidence="2" id="KW-0548">Nucleotidyltransferase</keyword>